<protein>
    <submittedName>
        <fullName evidence="2">Uncharacterized protein</fullName>
    </submittedName>
</protein>
<organism evidence="2 3">
    <name type="scientific">Aristolochia fimbriata</name>
    <name type="common">White veined hardy Dutchman's pipe vine</name>
    <dbReference type="NCBI Taxonomy" id="158543"/>
    <lineage>
        <taxon>Eukaryota</taxon>
        <taxon>Viridiplantae</taxon>
        <taxon>Streptophyta</taxon>
        <taxon>Embryophyta</taxon>
        <taxon>Tracheophyta</taxon>
        <taxon>Spermatophyta</taxon>
        <taxon>Magnoliopsida</taxon>
        <taxon>Magnoliidae</taxon>
        <taxon>Piperales</taxon>
        <taxon>Aristolochiaceae</taxon>
        <taxon>Aristolochia</taxon>
    </lineage>
</organism>
<dbReference type="Proteomes" id="UP000825729">
    <property type="component" value="Unassembled WGS sequence"/>
</dbReference>
<name>A0AAV7EUZ2_ARIFI</name>
<comment type="caution">
    <text evidence="2">The sequence shown here is derived from an EMBL/GenBank/DDBJ whole genome shotgun (WGS) entry which is preliminary data.</text>
</comment>
<keyword evidence="3" id="KW-1185">Reference proteome</keyword>
<sequence length="170" mass="19420">MDFKDLRLPNRFCELLVVKSKQGTEILTRGGDRREARRVEFFIALIPLMIALGKVDNPDHKYSRLGYRFIGGNTSHSRGEHPGKGGELEAVEGSVAVDRPRGLIQIRSQTSKMQRQIAERTESGKAVRSEKKMRSFEETGKRDNNSTIRAFFSLTEFNCYLRFEVFPPPI</sequence>
<gene>
    <name evidence="2" type="ORF">H6P81_005437</name>
</gene>
<evidence type="ECO:0000313" key="3">
    <source>
        <dbReference type="Proteomes" id="UP000825729"/>
    </source>
</evidence>
<dbReference type="EMBL" id="JAINDJ010000003">
    <property type="protein sequence ID" value="KAG9452533.1"/>
    <property type="molecule type" value="Genomic_DNA"/>
</dbReference>
<dbReference type="AlphaFoldDB" id="A0AAV7EUZ2"/>
<evidence type="ECO:0000313" key="2">
    <source>
        <dbReference type="EMBL" id="KAG9452533.1"/>
    </source>
</evidence>
<proteinExistence type="predicted"/>
<accession>A0AAV7EUZ2</accession>
<evidence type="ECO:0000256" key="1">
    <source>
        <dbReference type="SAM" id="MobiDB-lite"/>
    </source>
</evidence>
<reference evidence="2 3" key="1">
    <citation type="submission" date="2021-07" db="EMBL/GenBank/DDBJ databases">
        <title>The Aristolochia fimbriata genome: insights into angiosperm evolution, floral development and chemical biosynthesis.</title>
        <authorList>
            <person name="Jiao Y."/>
        </authorList>
    </citation>
    <scope>NUCLEOTIDE SEQUENCE [LARGE SCALE GENOMIC DNA]</scope>
    <source>
        <strain evidence="2">IBCAS-2021</strain>
        <tissue evidence="2">Leaf</tissue>
    </source>
</reference>
<feature type="region of interest" description="Disordered" evidence="1">
    <location>
        <begin position="117"/>
        <end position="140"/>
    </location>
</feature>